<dbReference type="EMBL" id="CP113432">
    <property type="protein sequence ID" value="WAI48808.1"/>
    <property type="molecule type" value="Genomic_DNA"/>
</dbReference>
<reference evidence="3" key="1">
    <citation type="submission" date="2022-11" db="EMBL/GenBank/DDBJ databases">
        <title>Pseudomonas triclosanedens sp. nov., a triclosan degrader isolated from activated sludge.</title>
        <authorList>
            <person name="Yin Y."/>
            <person name="Lu Z."/>
        </authorList>
    </citation>
    <scope>NUCLEOTIDE SEQUENCE</scope>
    <source>
        <strain evidence="3">ZM23</strain>
    </source>
</reference>
<dbReference type="Gene3D" id="3.40.50.880">
    <property type="match status" value="1"/>
</dbReference>
<proteinExistence type="predicted"/>
<protein>
    <submittedName>
        <fullName evidence="3">DJ-1/PfpI family protein</fullName>
    </submittedName>
</protein>
<dbReference type="Proteomes" id="UP001163624">
    <property type="component" value="Chromosome"/>
</dbReference>
<accession>A0ABY6ZVL4</accession>
<dbReference type="PANTHER" id="PTHR43130">
    <property type="entry name" value="ARAC-FAMILY TRANSCRIPTIONAL REGULATOR"/>
    <property type="match status" value="1"/>
</dbReference>
<evidence type="ECO:0000313" key="4">
    <source>
        <dbReference type="Proteomes" id="UP001163624"/>
    </source>
</evidence>
<dbReference type="RefSeq" id="WP_254472567.1">
    <property type="nucleotide sequence ID" value="NZ_CP113432.1"/>
</dbReference>
<keyword evidence="4" id="KW-1185">Reference proteome</keyword>
<name>A0ABY6ZVL4_9PSED</name>
<evidence type="ECO:0000256" key="1">
    <source>
        <dbReference type="SAM" id="MobiDB-lite"/>
    </source>
</evidence>
<feature type="region of interest" description="Disordered" evidence="1">
    <location>
        <begin position="344"/>
        <end position="363"/>
    </location>
</feature>
<feature type="compositionally biased region" description="Basic and acidic residues" evidence="1">
    <location>
        <begin position="347"/>
        <end position="363"/>
    </location>
</feature>
<sequence length="363" mass="39483">MRTPLLLTLLIIHSPVWADNDHLPPYQARFDRDKPVIAVVGENRMTELVDYLVPFGLLSQAGIAEVVALSTEAGPLHLMPALTIRAQATVEEFQRLYPQGADYLIVPAVHESDDPRLLAFIRSQAKHGATLVGICDGVLALGQAGQLRGRRATGHWYSLQQRREDFPETRWVENRRYVVDGKVMTTSGVSAAIPATLAVVEAIAGAGRAAELGSAIGLADWSPRHDSRQFAFGARDYMTIAGNYAAFWRHETLDVPLQPGLDEAVLALKTDAWARSFRTEVSASAAGPVISRHGLTFLPDVQDSSATPMPGDATSASDALDEAIQSIGERYGLATAELVAAQLEYQPSERSKPEARRNNRDNP</sequence>
<dbReference type="SUPFAM" id="SSF52317">
    <property type="entry name" value="Class I glutamine amidotransferase-like"/>
    <property type="match status" value="1"/>
</dbReference>
<dbReference type="InterPro" id="IPR002818">
    <property type="entry name" value="DJ-1/PfpI"/>
</dbReference>
<dbReference type="PANTHER" id="PTHR43130:SF3">
    <property type="entry name" value="HTH-TYPE TRANSCRIPTIONAL REGULATOR RV1931C"/>
    <property type="match status" value="1"/>
</dbReference>
<organism evidence="3 4">
    <name type="scientific">Pseudomonas triclosanedens</name>
    <dbReference type="NCBI Taxonomy" id="2961893"/>
    <lineage>
        <taxon>Bacteria</taxon>
        <taxon>Pseudomonadati</taxon>
        <taxon>Pseudomonadota</taxon>
        <taxon>Gammaproteobacteria</taxon>
        <taxon>Pseudomonadales</taxon>
        <taxon>Pseudomonadaceae</taxon>
        <taxon>Pseudomonas</taxon>
    </lineage>
</organism>
<dbReference type="InterPro" id="IPR029062">
    <property type="entry name" value="Class_I_gatase-like"/>
</dbReference>
<dbReference type="InterPro" id="IPR052158">
    <property type="entry name" value="INH-QAR"/>
</dbReference>
<evidence type="ECO:0000259" key="2">
    <source>
        <dbReference type="Pfam" id="PF01965"/>
    </source>
</evidence>
<dbReference type="Pfam" id="PF01965">
    <property type="entry name" value="DJ-1_PfpI"/>
    <property type="match status" value="1"/>
</dbReference>
<gene>
    <name evidence="3" type="ORF">OU419_24130</name>
</gene>
<evidence type="ECO:0000313" key="3">
    <source>
        <dbReference type="EMBL" id="WAI48808.1"/>
    </source>
</evidence>
<feature type="domain" description="DJ-1/PfpI" evidence="2">
    <location>
        <begin position="45"/>
        <end position="201"/>
    </location>
</feature>